<dbReference type="Pfam" id="PF01554">
    <property type="entry name" value="MatE"/>
    <property type="match status" value="3"/>
</dbReference>
<feature type="transmembrane region" description="Helical" evidence="2">
    <location>
        <begin position="263"/>
        <end position="288"/>
    </location>
</feature>
<dbReference type="GO" id="GO:0016020">
    <property type="term" value="C:membrane"/>
    <property type="evidence" value="ECO:0007669"/>
    <property type="project" value="InterPro"/>
</dbReference>
<dbReference type="STRING" id="74557.A0A1V9ZH96"/>
<dbReference type="Proteomes" id="UP000243217">
    <property type="component" value="Unassembled WGS sequence"/>
</dbReference>
<dbReference type="GO" id="GO:0015297">
    <property type="term" value="F:antiporter activity"/>
    <property type="evidence" value="ECO:0007669"/>
    <property type="project" value="InterPro"/>
</dbReference>
<feature type="transmembrane region" description="Helical" evidence="2">
    <location>
        <begin position="392"/>
        <end position="409"/>
    </location>
</feature>
<sequence>MSIIIATPWMLLRNYVGMVYSTFQRSTSAWYNGKHHNCCCWWLLGASCVLLLMAALRAQARAVPSVACGINMEFSARDEIKSLASLALPILFSNLAMFGMSMTILMVAGHLGPTQLTAVSYAQMIFDITIVVFVSGFIVGQATLSAQAFGAKNLVLVGRYCQMNCLCVTIACIPIGMLWWFCGDILHLAGISPETVSYAQQYAHWSMPWLLPRLIYQVLMVYFKSMQNVMPAAVFAVTFAVLNVGVCLALVNGIPSIGFEGYGLIGCPISMVIMHYTRTITFILYMFWYRKMHASSWKWEWTFVNFKVYLAPMLKVGGPMVIGELVENLQLQAMSIFAAMTSEVALGAHNSMFQLILFLSSPIFGMMDGGLARMGMYLGAGNAAAAKATSRLILYMIAGLTFFIVVVWFCARSSVGRLFSNDEEVVKTITSISTLAAAGYIILAFFYHSMAALEAMSRTVPIMSAFFVGAWVVGVPLAYVLCFPADMGLFGIWVGMSVGYIVTTMMGEYFYCRSDWDEEARKAVERSKARPELMELEILSSDSSHDVNLEKLEEAYRHLGPTQLTAVAYSQMIFDITILIFASGFIVGQATLSSQAYGAKNLVLVGRYCQMNCLCVALACIPIGVLWYFCGDILQAVGISPETVAYAKQYSHWSMPWLLP</sequence>
<protein>
    <submittedName>
        <fullName evidence="3">Multidrug/Oligosaccharidyl-lipid/Polysaccharide (MOP) Flippase Superfamily</fullName>
    </submittedName>
</protein>
<name>A0A1V9ZH96_9STRA</name>
<feature type="transmembrane region" description="Helical" evidence="2">
    <location>
        <begin position="229"/>
        <end position="251"/>
    </location>
</feature>
<organism evidence="3 4">
    <name type="scientific">Thraustotheca clavata</name>
    <dbReference type="NCBI Taxonomy" id="74557"/>
    <lineage>
        <taxon>Eukaryota</taxon>
        <taxon>Sar</taxon>
        <taxon>Stramenopiles</taxon>
        <taxon>Oomycota</taxon>
        <taxon>Saprolegniomycetes</taxon>
        <taxon>Saprolegniales</taxon>
        <taxon>Achlyaceae</taxon>
        <taxon>Thraustotheca</taxon>
    </lineage>
</organism>
<gene>
    <name evidence="3" type="ORF">THRCLA_07003</name>
</gene>
<reference evidence="3 4" key="1">
    <citation type="journal article" date="2014" name="Genome Biol. Evol.">
        <title>The secreted proteins of Achlya hypogyna and Thraustotheca clavata identify the ancestral oomycete secretome and reveal gene acquisitions by horizontal gene transfer.</title>
        <authorList>
            <person name="Misner I."/>
            <person name="Blouin N."/>
            <person name="Leonard G."/>
            <person name="Richards T.A."/>
            <person name="Lane C.E."/>
        </authorList>
    </citation>
    <scope>NUCLEOTIDE SEQUENCE [LARGE SCALE GENOMIC DNA]</scope>
    <source>
        <strain evidence="3 4">ATCC 34112</strain>
    </source>
</reference>
<feature type="transmembrane region" description="Helical" evidence="2">
    <location>
        <begin position="460"/>
        <end position="481"/>
    </location>
</feature>
<accession>A0A1V9ZH96</accession>
<feature type="transmembrane region" description="Helical" evidence="2">
    <location>
        <begin position="352"/>
        <end position="371"/>
    </location>
</feature>
<feature type="non-terminal residue" evidence="3">
    <location>
        <position position="660"/>
    </location>
</feature>
<dbReference type="PANTHER" id="PTHR11206">
    <property type="entry name" value="MULTIDRUG RESISTANCE PROTEIN"/>
    <property type="match status" value="1"/>
</dbReference>
<feature type="transmembrane region" description="Helical" evidence="2">
    <location>
        <begin position="487"/>
        <end position="512"/>
    </location>
</feature>
<evidence type="ECO:0000256" key="2">
    <source>
        <dbReference type="SAM" id="Phobius"/>
    </source>
</evidence>
<feature type="transmembrane region" description="Helical" evidence="2">
    <location>
        <begin position="121"/>
        <end position="140"/>
    </location>
</feature>
<feature type="transmembrane region" description="Helical" evidence="2">
    <location>
        <begin position="429"/>
        <end position="448"/>
    </location>
</feature>
<comment type="similarity">
    <text evidence="1">Belongs to the multi antimicrobial extrusion (MATE) (TC 2.A.66.1) family.</text>
</comment>
<dbReference type="OrthoDB" id="65567at2759"/>
<feature type="transmembrane region" description="Helical" evidence="2">
    <location>
        <begin position="86"/>
        <end position="109"/>
    </location>
</feature>
<keyword evidence="2" id="KW-0812">Transmembrane</keyword>
<dbReference type="InterPro" id="IPR002528">
    <property type="entry name" value="MATE_fam"/>
</dbReference>
<evidence type="ECO:0000313" key="4">
    <source>
        <dbReference type="Proteomes" id="UP000243217"/>
    </source>
</evidence>
<dbReference type="EMBL" id="JNBS01001917">
    <property type="protein sequence ID" value="OQR97365.1"/>
    <property type="molecule type" value="Genomic_DNA"/>
</dbReference>
<keyword evidence="2" id="KW-1133">Transmembrane helix</keyword>
<dbReference type="NCBIfam" id="TIGR00797">
    <property type="entry name" value="matE"/>
    <property type="match status" value="1"/>
</dbReference>
<evidence type="ECO:0000313" key="3">
    <source>
        <dbReference type="EMBL" id="OQR97365.1"/>
    </source>
</evidence>
<feature type="transmembrane region" description="Helical" evidence="2">
    <location>
        <begin position="160"/>
        <end position="181"/>
    </location>
</feature>
<keyword evidence="4" id="KW-1185">Reference proteome</keyword>
<dbReference type="GO" id="GO:0042910">
    <property type="term" value="F:xenobiotic transmembrane transporter activity"/>
    <property type="evidence" value="ECO:0007669"/>
    <property type="project" value="InterPro"/>
</dbReference>
<feature type="transmembrane region" description="Helical" evidence="2">
    <location>
        <begin position="608"/>
        <end position="630"/>
    </location>
</feature>
<feature type="transmembrane region" description="Helical" evidence="2">
    <location>
        <begin position="202"/>
        <end position="223"/>
    </location>
</feature>
<feature type="transmembrane region" description="Helical" evidence="2">
    <location>
        <begin position="566"/>
        <end position="588"/>
    </location>
</feature>
<dbReference type="AlphaFoldDB" id="A0A1V9ZH96"/>
<comment type="caution">
    <text evidence="3">The sequence shown here is derived from an EMBL/GenBank/DDBJ whole genome shotgun (WGS) entry which is preliminary data.</text>
</comment>
<proteinExistence type="inferred from homology"/>
<keyword evidence="2" id="KW-0472">Membrane</keyword>
<evidence type="ECO:0000256" key="1">
    <source>
        <dbReference type="ARBA" id="ARBA00010199"/>
    </source>
</evidence>